<keyword evidence="2" id="KW-1185">Reference proteome</keyword>
<protein>
    <submittedName>
        <fullName evidence="1">Uncharacterized protein</fullName>
    </submittedName>
</protein>
<comment type="caution">
    <text evidence="1">The sequence shown here is derived from an EMBL/GenBank/DDBJ whole genome shotgun (WGS) entry which is preliminary data.</text>
</comment>
<dbReference type="EMBL" id="BSDI01000032">
    <property type="protein sequence ID" value="GLI00450.1"/>
    <property type="molecule type" value="Genomic_DNA"/>
</dbReference>
<sequence>MTVEGFVLNSPGPLSQRAQRFLTTRAHRVDFDRGLTGDALAKKIEEVYGRSRVGIVSLLDRLQERYGGLTYKSGYFDEQATFSPVCEPDDPSDELEILYAVTTGAPTGASVHIDGVVEIGFDERGIAEFASLDYLIECDAIFDVAGEWSESKALYLDKGIFSEVHARLLSGEIANVEMLPEATGNHSSWFLGEDVGIFVCRTWSELQLPMQPFMKIWSADERVAGNVANRVLQG</sequence>
<evidence type="ECO:0000313" key="2">
    <source>
        <dbReference type="Proteomes" id="UP001144280"/>
    </source>
</evidence>
<evidence type="ECO:0000313" key="1">
    <source>
        <dbReference type="EMBL" id="GLI00450.1"/>
    </source>
</evidence>
<organism evidence="1 2">
    <name type="scientific">Phytohabitans aurantiacus</name>
    <dbReference type="NCBI Taxonomy" id="3016789"/>
    <lineage>
        <taxon>Bacteria</taxon>
        <taxon>Bacillati</taxon>
        <taxon>Actinomycetota</taxon>
        <taxon>Actinomycetes</taxon>
        <taxon>Micromonosporales</taxon>
        <taxon>Micromonosporaceae</taxon>
    </lineage>
</organism>
<proteinExistence type="predicted"/>
<dbReference type="Proteomes" id="UP001144280">
    <property type="component" value="Unassembled WGS sequence"/>
</dbReference>
<reference evidence="1" key="1">
    <citation type="submission" date="2022-12" db="EMBL/GenBank/DDBJ databases">
        <title>New Phytohabitans aurantiacus sp. RD004123 nov., an actinomycete isolated from soil.</title>
        <authorList>
            <person name="Triningsih D.W."/>
            <person name="Harunari E."/>
            <person name="Igarashi Y."/>
        </authorList>
    </citation>
    <scope>NUCLEOTIDE SEQUENCE</scope>
    <source>
        <strain evidence="1">RD004123</strain>
    </source>
</reference>
<name>A0ABQ5R178_9ACTN</name>
<gene>
    <name evidence="1" type="ORF">Pa4123_57260</name>
</gene>
<accession>A0ABQ5R178</accession>